<name>A0AAE1LRG9_9NEOP</name>
<sequence>LHFNLLSQEVYPYYRYLFTPRAKQPPQRVVNQDQPTPLLGVNQQRLQFVLQLQDLLMLVQQGADQQVHTVHVIADEPADTVAEKASEFEFSMSTDGAAAASSSSTSNYNKDFKQERSIGALIESLDILTATISSLQISIDTSSFQAAVKTFTEAVEVLTNGRYGNNSGFLP</sequence>
<reference evidence="1" key="2">
    <citation type="journal article" date="2023" name="BMC Genomics">
        <title>Pest status, molecular evolution, and epigenetic factors derived from the genome assembly of Frankliniella fusca, a thysanopteran phytovirus vector.</title>
        <authorList>
            <person name="Catto M.A."/>
            <person name="Labadie P.E."/>
            <person name="Jacobson A.L."/>
            <person name="Kennedy G.G."/>
            <person name="Srinivasan R."/>
            <person name="Hunt B.G."/>
        </authorList>
    </citation>
    <scope>NUCLEOTIDE SEQUENCE</scope>
    <source>
        <strain evidence="1">PL_HMW_Pooled</strain>
    </source>
</reference>
<feature type="non-terminal residue" evidence="1">
    <location>
        <position position="1"/>
    </location>
</feature>
<keyword evidence="2" id="KW-1185">Reference proteome</keyword>
<comment type="caution">
    <text evidence="1">The sequence shown here is derived from an EMBL/GenBank/DDBJ whole genome shotgun (WGS) entry which is preliminary data.</text>
</comment>
<gene>
    <name evidence="1" type="ORF">KUF71_018025</name>
</gene>
<reference evidence="1" key="1">
    <citation type="submission" date="2021-07" db="EMBL/GenBank/DDBJ databases">
        <authorList>
            <person name="Catto M.A."/>
            <person name="Jacobson A."/>
            <person name="Kennedy G."/>
            <person name="Labadie P."/>
            <person name="Hunt B.G."/>
            <person name="Srinivasan R."/>
        </authorList>
    </citation>
    <scope>NUCLEOTIDE SEQUENCE</scope>
    <source>
        <strain evidence="1">PL_HMW_Pooled</strain>
        <tissue evidence="1">Head</tissue>
    </source>
</reference>
<dbReference type="Proteomes" id="UP001219518">
    <property type="component" value="Unassembled WGS sequence"/>
</dbReference>
<accession>A0AAE1LRG9</accession>
<evidence type="ECO:0000313" key="2">
    <source>
        <dbReference type="Proteomes" id="UP001219518"/>
    </source>
</evidence>
<evidence type="ECO:0000313" key="1">
    <source>
        <dbReference type="EMBL" id="KAK3929388.1"/>
    </source>
</evidence>
<proteinExistence type="predicted"/>
<dbReference type="AlphaFoldDB" id="A0AAE1LRG9"/>
<dbReference type="EMBL" id="JAHWGI010001400">
    <property type="protein sequence ID" value="KAK3929388.1"/>
    <property type="molecule type" value="Genomic_DNA"/>
</dbReference>
<organism evidence="1 2">
    <name type="scientific">Frankliniella fusca</name>
    <dbReference type="NCBI Taxonomy" id="407009"/>
    <lineage>
        <taxon>Eukaryota</taxon>
        <taxon>Metazoa</taxon>
        <taxon>Ecdysozoa</taxon>
        <taxon>Arthropoda</taxon>
        <taxon>Hexapoda</taxon>
        <taxon>Insecta</taxon>
        <taxon>Pterygota</taxon>
        <taxon>Neoptera</taxon>
        <taxon>Paraneoptera</taxon>
        <taxon>Thysanoptera</taxon>
        <taxon>Terebrantia</taxon>
        <taxon>Thripoidea</taxon>
        <taxon>Thripidae</taxon>
        <taxon>Frankliniella</taxon>
    </lineage>
</organism>
<protein>
    <submittedName>
        <fullName evidence="1">Vacuolar protein sorting-associated protein 51-like protein</fullName>
    </submittedName>
</protein>